<protein>
    <submittedName>
        <fullName evidence="2">Methyltransferase domain-containing protein</fullName>
    </submittedName>
</protein>
<dbReference type="CDD" id="cd02440">
    <property type="entry name" value="AdoMet_MTases"/>
    <property type="match status" value="1"/>
</dbReference>
<dbReference type="Proteomes" id="UP000198984">
    <property type="component" value="Unassembled WGS sequence"/>
</dbReference>
<dbReference type="GO" id="GO:0008757">
    <property type="term" value="F:S-adenosylmethionine-dependent methyltransferase activity"/>
    <property type="evidence" value="ECO:0007669"/>
    <property type="project" value="InterPro"/>
</dbReference>
<dbReference type="SUPFAM" id="SSF53335">
    <property type="entry name" value="S-adenosyl-L-methionine-dependent methyltransferases"/>
    <property type="match status" value="1"/>
</dbReference>
<organism evidence="2 3">
    <name type="scientific">Chitinophaga rupis</name>
    <dbReference type="NCBI Taxonomy" id="573321"/>
    <lineage>
        <taxon>Bacteria</taxon>
        <taxon>Pseudomonadati</taxon>
        <taxon>Bacteroidota</taxon>
        <taxon>Chitinophagia</taxon>
        <taxon>Chitinophagales</taxon>
        <taxon>Chitinophagaceae</taxon>
        <taxon>Chitinophaga</taxon>
    </lineage>
</organism>
<accession>A0A1H8G7N2</accession>
<keyword evidence="3" id="KW-1185">Reference proteome</keyword>
<keyword evidence="2" id="KW-0808">Transferase</keyword>
<sequence length="308" mass="35270">MINATGENFAQDPYTQEVKKVVNSWFSKTIDGIHFSHQPIYGYRTKYAATSNIARYMVTRSILNALGRFSFSSFIDVGGAEGYTANLVRTLFKVDVRSTDLSDYACRMASEIFNINAACCDIHHLPFEDRAFDAVLCSETIEHVTDYKMAVQELLRITNKVLVITVPHDPPALVAENIRLKRTHEHIHCFDIHTLDYLKQQGYTVEYQKTLCPLLVVPRVVAEGHAKPNTKWTFKIYNHLTPLFRKLWGIRTANRLTNMDIRLAKLTGLYGGITFIIKRKDTAEKMKPHTFRSQDFTGIKVPFYKPAN</sequence>
<dbReference type="AlphaFoldDB" id="A0A1H8G7N2"/>
<name>A0A1H8G7N2_9BACT</name>
<feature type="domain" description="Methyltransferase type 11" evidence="1">
    <location>
        <begin position="76"/>
        <end position="158"/>
    </location>
</feature>
<dbReference type="RefSeq" id="WP_089919628.1">
    <property type="nucleotide sequence ID" value="NZ_FOBB01000010.1"/>
</dbReference>
<dbReference type="Gene3D" id="3.40.50.150">
    <property type="entry name" value="Vaccinia Virus protein VP39"/>
    <property type="match status" value="1"/>
</dbReference>
<evidence type="ECO:0000313" key="2">
    <source>
        <dbReference type="EMBL" id="SEN39745.1"/>
    </source>
</evidence>
<evidence type="ECO:0000259" key="1">
    <source>
        <dbReference type="Pfam" id="PF08241"/>
    </source>
</evidence>
<keyword evidence="2" id="KW-0489">Methyltransferase</keyword>
<dbReference type="STRING" id="573321.SAMN04488505_11054"/>
<dbReference type="GO" id="GO:0032259">
    <property type="term" value="P:methylation"/>
    <property type="evidence" value="ECO:0007669"/>
    <property type="project" value="UniProtKB-KW"/>
</dbReference>
<dbReference type="Pfam" id="PF08241">
    <property type="entry name" value="Methyltransf_11"/>
    <property type="match status" value="1"/>
</dbReference>
<evidence type="ECO:0000313" key="3">
    <source>
        <dbReference type="Proteomes" id="UP000198984"/>
    </source>
</evidence>
<dbReference type="EMBL" id="FOBB01000010">
    <property type="protein sequence ID" value="SEN39745.1"/>
    <property type="molecule type" value="Genomic_DNA"/>
</dbReference>
<proteinExistence type="predicted"/>
<reference evidence="2 3" key="1">
    <citation type="submission" date="2016-10" db="EMBL/GenBank/DDBJ databases">
        <authorList>
            <person name="de Groot N.N."/>
        </authorList>
    </citation>
    <scope>NUCLEOTIDE SEQUENCE [LARGE SCALE GENOMIC DNA]</scope>
    <source>
        <strain evidence="2 3">DSM 21039</strain>
    </source>
</reference>
<dbReference type="InterPro" id="IPR029063">
    <property type="entry name" value="SAM-dependent_MTases_sf"/>
</dbReference>
<gene>
    <name evidence="2" type="ORF">SAMN04488505_11054</name>
</gene>
<dbReference type="InterPro" id="IPR013216">
    <property type="entry name" value="Methyltransf_11"/>
</dbReference>
<dbReference type="OrthoDB" id="3896938at2"/>